<feature type="domain" description="Pyrrolo-quinoline quinone repeat" evidence="1">
    <location>
        <begin position="4"/>
        <end position="41"/>
    </location>
</feature>
<evidence type="ECO:0000313" key="2">
    <source>
        <dbReference type="EMBL" id="SVD01887.1"/>
    </source>
</evidence>
<dbReference type="AlphaFoldDB" id="A0A382RXY2"/>
<dbReference type="Pfam" id="PF01011">
    <property type="entry name" value="PQQ"/>
    <property type="match status" value="1"/>
</dbReference>
<dbReference type="InterPro" id="IPR002372">
    <property type="entry name" value="PQQ_rpt_dom"/>
</dbReference>
<dbReference type="Gene3D" id="2.140.10.10">
    <property type="entry name" value="Quinoprotein alcohol dehydrogenase-like superfamily"/>
    <property type="match status" value="1"/>
</dbReference>
<proteinExistence type="predicted"/>
<dbReference type="InterPro" id="IPR011047">
    <property type="entry name" value="Quinoprotein_ADH-like_sf"/>
</dbReference>
<organism evidence="2">
    <name type="scientific">marine metagenome</name>
    <dbReference type="NCBI Taxonomy" id="408172"/>
    <lineage>
        <taxon>unclassified sequences</taxon>
        <taxon>metagenomes</taxon>
        <taxon>ecological metagenomes</taxon>
    </lineage>
</organism>
<dbReference type="EMBL" id="UINC01124618">
    <property type="protein sequence ID" value="SVD01887.1"/>
    <property type="molecule type" value="Genomic_DNA"/>
</dbReference>
<gene>
    <name evidence="2" type="ORF">METZ01_LOCUS354741</name>
</gene>
<reference evidence="2" key="1">
    <citation type="submission" date="2018-05" db="EMBL/GenBank/DDBJ databases">
        <authorList>
            <person name="Lanie J.A."/>
            <person name="Ng W.-L."/>
            <person name="Kazmierczak K.M."/>
            <person name="Andrzejewski T.M."/>
            <person name="Davidsen T.M."/>
            <person name="Wayne K.J."/>
            <person name="Tettelin H."/>
            <person name="Glass J.I."/>
            <person name="Rusch D."/>
            <person name="Podicherti R."/>
            <person name="Tsui H.-C.T."/>
            <person name="Winkler M.E."/>
        </authorList>
    </citation>
    <scope>NUCLEOTIDE SEQUENCE</scope>
</reference>
<evidence type="ECO:0000259" key="1">
    <source>
        <dbReference type="Pfam" id="PF01011"/>
    </source>
</evidence>
<sequence length="73" mass="8001">DDARRFRAFNAETGDIAWEQILNSSAGGFPVSYMHDGVQYIAIAAGGGVNYRSVTPEVQQPPRGNTLFVFRLP</sequence>
<feature type="non-terminal residue" evidence="2">
    <location>
        <position position="1"/>
    </location>
</feature>
<protein>
    <recommendedName>
        <fullName evidence="1">Pyrrolo-quinoline quinone repeat domain-containing protein</fullName>
    </recommendedName>
</protein>
<accession>A0A382RXY2</accession>
<name>A0A382RXY2_9ZZZZ</name>
<dbReference type="SUPFAM" id="SSF50998">
    <property type="entry name" value="Quinoprotein alcohol dehydrogenase-like"/>
    <property type="match status" value="1"/>
</dbReference>